<accession>A0A1J4MEC1</accession>
<keyword evidence="3" id="KW-1185">Reference proteome</keyword>
<dbReference type="GeneID" id="39980114"/>
<feature type="region of interest" description="Disordered" evidence="1">
    <location>
        <begin position="1241"/>
        <end position="1269"/>
    </location>
</feature>
<evidence type="ECO:0000313" key="2">
    <source>
        <dbReference type="EMBL" id="OII72586.1"/>
    </source>
</evidence>
<feature type="compositionally biased region" description="Polar residues" evidence="1">
    <location>
        <begin position="940"/>
        <end position="955"/>
    </location>
</feature>
<name>A0A1J4MEC1_9CRYT</name>
<proteinExistence type="predicted"/>
<feature type="compositionally biased region" description="Basic and acidic residues" evidence="1">
    <location>
        <begin position="919"/>
        <end position="939"/>
    </location>
</feature>
<dbReference type="RefSeq" id="XP_028874048.1">
    <property type="nucleotide sequence ID" value="XM_029020335.1"/>
</dbReference>
<feature type="region of interest" description="Disordered" evidence="1">
    <location>
        <begin position="1696"/>
        <end position="1763"/>
    </location>
</feature>
<dbReference type="VEuPathDB" id="CryptoDB:cubi_03322"/>
<dbReference type="Proteomes" id="UP000186176">
    <property type="component" value="Unassembled WGS sequence"/>
</dbReference>
<gene>
    <name evidence="2" type="ORF">cubi_03322</name>
</gene>
<feature type="region of interest" description="Disordered" evidence="1">
    <location>
        <begin position="893"/>
        <end position="969"/>
    </location>
</feature>
<reference evidence="2 3" key="1">
    <citation type="submission" date="2016-10" db="EMBL/GenBank/DDBJ databases">
        <title>Reductive evolution of mitochondrial metabolism and differential evolution of invasion-related proteins in Cryptosporidium.</title>
        <authorList>
            <person name="Liu S."/>
            <person name="Roellig D.M."/>
            <person name="Guo Y."/>
            <person name="Li N."/>
            <person name="Frace M.A."/>
            <person name="Tang K."/>
            <person name="Zhang L."/>
            <person name="Feng Y."/>
            <person name="Xiao L."/>
        </authorList>
    </citation>
    <scope>NUCLEOTIDE SEQUENCE [LARGE SCALE GENOMIC DNA]</scope>
    <source>
        <strain evidence="2">39726</strain>
    </source>
</reference>
<comment type="caution">
    <text evidence="2">The sequence shown here is derived from an EMBL/GenBank/DDBJ whole genome shotgun (WGS) entry which is preliminary data.</text>
</comment>
<feature type="region of interest" description="Disordered" evidence="1">
    <location>
        <begin position="356"/>
        <end position="386"/>
    </location>
</feature>
<feature type="region of interest" description="Disordered" evidence="1">
    <location>
        <begin position="1946"/>
        <end position="1989"/>
    </location>
</feature>
<dbReference type="EMBL" id="LRBP01000021">
    <property type="protein sequence ID" value="OII72586.1"/>
    <property type="molecule type" value="Genomic_DNA"/>
</dbReference>
<feature type="compositionally biased region" description="Low complexity" evidence="1">
    <location>
        <begin position="908"/>
        <end position="918"/>
    </location>
</feature>
<evidence type="ECO:0000313" key="3">
    <source>
        <dbReference type="Proteomes" id="UP000186176"/>
    </source>
</evidence>
<protein>
    <submittedName>
        <fullName evidence="2">VPS13 like protein</fullName>
    </submittedName>
</protein>
<feature type="compositionally biased region" description="Polar residues" evidence="1">
    <location>
        <begin position="1249"/>
        <end position="1269"/>
    </location>
</feature>
<feature type="compositionally biased region" description="Basic and acidic residues" evidence="1">
    <location>
        <begin position="1696"/>
        <end position="1735"/>
    </location>
</feature>
<evidence type="ECO:0000256" key="1">
    <source>
        <dbReference type="SAM" id="MobiDB-lite"/>
    </source>
</evidence>
<sequence>MSLRELVVGSTQMLVESVLRRINENLLNYFINLPESIWLSGFLDQVNLRDVMFNTRAFSNEWYSLDIPFRLKYGHIRRASIQVLLAQSKLVMEVEGVVLIVGPNLAYKSYEDVIRNSMDNVFGLVELFKHIQTIRYNNDNFGENLGSQKGESSEGIFNFNSSSKEGLNALLRWLFRYVPDLSLSIRNLYIRYEDDVLDSYHPMSAGIHINSVTINPARNCWEFQWPTDEKEQVEFVSKSNPDSNIDQTNVDKQQHPLSINNSNADPRGIFSIKIKGLSAFWDDESAPFIPVSLLEQTEASNDKFGVFSAVTIDDIQNLVNSNLQYHTRIISNLNVSAQFGFVNPFIHKISAEKGGHNNGQFAQNSSSEPISSQDSSSSSSSKNTNNENNKYIAKDYLNDYYTGSNIATLLNINILSGFEMNIYPQMIHGLVRFVTLYNQFQFWTQVRRFRPIERPGSGKTPAEVRAICRDWWIFSLKYYRNIKYKDSKHNSLKDEINYRIERKRYIKIIKKWKWIEFMINGQKPVSDSGTIIHRNRNNEYGACTFGGKNGNAETVKMDEYAKGIGSPISFLDSNLSSFFGLNSQMINHLSRYWQYDVEILQKVSEKSDDMRCILAVLQHHSYWVVSQWHILAEREFEIEFALFQNSSTFQNKQKKVTDMFSGADHNMDIKTKNILTLLAYGLHIQTESSLWELISSLRESYTNFIKRITQDNELSKRIKESLQFKSLLLNGGSVFEFGLPSGISAGVPAQISNLIQENIERHPYVIFGSGVFKRGLFETEILSDFFGVSLNPRFLMKKHDWHAIRLRLHLWGRFYDDYFEAFPLAISETIEISQLMNLSYHLDFQQMNKLFSISMKSDSLCFSTLVSSQTTESYPMEGMDMSMGVKNVTMAKPKNQQVSVSERDQERSSSLPFPSSLSKFEKNESRNDIDHGERNHTNRIEISNLSKSGTGINQGNKEHSSIESNEMVEEESIINNSSVKKEAFKFEKKLPNVFKGSSNVPEWLSDLAGPGISLPKIISNKIIGFCIPKFEINICHLVSENKNSFGSTGNNVGNKNITGTGDVTLGDTGYNANTTNDISGIKRNYHSLMRYFSKNHHERNIDPATSSFTPRKLFGIVITSLGFNMNTCTSLRISSCFKRMELVVWNYNDSNMMREFISSIKSDRSVNRKMIRDDQIVIFSMCNERQNSSADSSSFYAQNKGNASSVVGESGPMSGSGSKLGELPGVMGGSQANSHFESKIGEGGIDGNRIQTPNRRNSSNLNEYDSSPSLTHYVDETQSGTFSSYIMGSGRIGSMTSSKTVRFEDPKGISISSNGSGMISTAISSSFDTLKTNNSELNDESSPSMKLGTGINGTKSENMNTVPTQMAPNSGYTNGLSRYMRRWNYLSLVMLPPNNSSSKENKGEVRGNGESNLSFAFKLPFYLKVDINLTEVTLVLNEQLLDNIRGEIMKLVQVCLLTIWSQYKGLGAFPITDRIRGLVQEGVVKETFKEENNFELLLCHPFNLSLNKYNAINKMNRRDWNKINSLLNKVHVRISIKLPAVELYMLNESIEYFRQIDGDIFAERSIDEREENVSFDLSTSFKLSVEPQTILIGTIIDKLRGNINRLYFRGFQMKFDTQQNITSIIRLYLRFKNLISDRYGNIIAIINLFKGYKFDHISRHSLTSFTDQILRLQCEELPDTNNILLKEFTLSLDERSDTRLQTQKEKKEEKREEEGGEKEKEEEEKRLKVKTRESMDSSINISSPEGGTQCIASAPIPDRAPSPVSARVASPLVSPSISPSISPAQIPSPFVSPTLSAYSCPYQSQFPVSTHIPASDVVSTSSETTKIPITLEQAITTNTQSYPIRERHSDTNGNHHLSQPNNVHIKPFHFYENQTTTEVNTISGNFVTRRKSSKLVLIKDTESNGHRNSDGHQLIIGEAKVDSHSNHPQAKKQSGLISLISEVTVEKEAKPTKNSENITEVKPLPHQQPNQTKKKKPPISLRSGFNFNN</sequence>
<dbReference type="OrthoDB" id="428159at2759"/>
<organism evidence="2 3">
    <name type="scientific">Cryptosporidium ubiquitum</name>
    <dbReference type="NCBI Taxonomy" id="857276"/>
    <lineage>
        <taxon>Eukaryota</taxon>
        <taxon>Sar</taxon>
        <taxon>Alveolata</taxon>
        <taxon>Apicomplexa</taxon>
        <taxon>Conoidasida</taxon>
        <taxon>Coccidia</taxon>
        <taxon>Eucoccidiorida</taxon>
        <taxon>Eimeriorina</taxon>
        <taxon>Cryptosporidiidae</taxon>
        <taxon>Cryptosporidium</taxon>
    </lineage>
</organism>
<feature type="compositionally biased region" description="Polar residues" evidence="1">
    <location>
        <begin position="1736"/>
        <end position="1746"/>
    </location>
</feature>
<feature type="compositionally biased region" description="Low complexity" evidence="1">
    <location>
        <begin position="364"/>
        <end position="386"/>
    </location>
</feature>